<dbReference type="EMBL" id="QGNW01001687">
    <property type="protein sequence ID" value="RVW33238.1"/>
    <property type="molecule type" value="Genomic_DNA"/>
</dbReference>
<evidence type="ECO:0000313" key="1">
    <source>
        <dbReference type="EMBL" id="RVW33238.1"/>
    </source>
</evidence>
<evidence type="ECO:0000313" key="2">
    <source>
        <dbReference type="Proteomes" id="UP000288805"/>
    </source>
</evidence>
<comment type="caution">
    <text evidence="1">The sequence shown here is derived from an EMBL/GenBank/DDBJ whole genome shotgun (WGS) entry which is preliminary data.</text>
</comment>
<dbReference type="Proteomes" id="UP000288805">
    <property type="component" value="Unassembled WGS sequence"/>
</dbReference>
<name>A0A438DCS1_VITVI</name>
<organism evidence="1 2">
    <name type="scientific">Vitis vinifera</name>
    <name type="common">Grape</name>
    <dbReference type="NCBI Taxonomy" id="29760"/>
    <lineage>
        <taxon>Eukaryota</taxon>
        <taxon>Viridiplantae</taxon>
        <taxon>Streptophyta</taxon>
        <taxon>Embryophyta</taxon>
        <taxon>Tracheophyta</taxon>
        <taxon>Spermatophyta</taxon>
        <taxon>Magnoliopsida</taxon>
        <taxon>eudicotyledons</taxon>
        <taxon>Gunneridae</taxon>
        <taxon>Pentapetalae</taxon>
        <taxon>rosids</taxon>
        <taxon>Vitales</taxon>
        <taxon>Vitaceae</taxon>
        <taxon>Viteae</taxon>
        <taxon>Vitis</taxon>
    </lineage>
</organism>
<protein>
    <submittedName>
        <fullName evidence="1">Uncharacterized protein</fullName>
    </submittedName>
</protein>
<gene>
    <name evidence="1" type="ORF">CK203_105690</name>
</gene>
<dbReference type="AlphaFoldDB" id="A0A438DCS1"/>
<accession>A0A438DCS1</accession>
<reference evidence="1 2" key="1">
    <citation type="journal article" date="2018" name="PLoS Genet.">
        <title>Population sequencing reveals clonal diversity and ancestral inbreeding in the grapevine cultivar Chardonnay.</title>
        <authorList>
            <person name="Roach M.J."/>
            <person name="Johnson D.L."/>
            <person name="Bohlmann J."/>
            <person name="van Vuuren H.J."/>
            <person name="Jones S.J."/>
            <person name="Pretorius I.S."/>
            <person name="Schmidt S.A."/>
            <person name="Borneman A.R."/>
        </authorList>
    </citation>
    <scope>NUCLEOTIDE SEQUENCE [LARGE SCALE GENOMIC DNA]</scope>
    <source>
        <strain evidence="2">cv. Chardonnay</strain>
        <tissue evidence="1">Leaf</tissue>
    </source>
</reference>
<proteinExistence type="predicted"/>
<sequence>MLSPSPMYFFTKISTYHNTCLITLYILFRLLRFFITSSVLDLTIVGLDTVDGDSNAQGQQPHY</sequence>